<evidence type="ECO:0000313" key="4">
    <source>
        <dbReference type="Proteomes" id="UP000184096"/>
    </source>
</evidence>
<protein>
    <submittedName>
        <fullName evidence="3">Malate/lactate/ureidoglycolate dehydrogenase, LDH2 family</fullName>
    </submittedName>
</protein>
<accession>A0A1M7TYD7</accession>
<evidence type="ECO:0000313" key="3">
    <source>
        <dbReference type="EMBL" id="SHN75695.1"/>
    </source>
</evidence>
<dbReference type="Gene3D" id="3.30.1370.60">
    <property type="entry name" value="Hypothetical oxidoreductase yiak, domain 2"/>
    <property type="match status" value="1"/>
</dbReference>
<comment type="similarity">
    <text evidence="1">Belongs to the LDH2/MDH2 oxidoreductase family.</text>
</comment>
<dbReference type="GO" id="GO:0016491">
    <property type="term" value="F:oxidoreductase activity"/>
    <property type="evidence" value="ECO:0007669"/>
    <property type="project" value="UniProtKB-KW"/>
</dbReference>
<dbReference type="RefSeq" id="WP_072818739.1">
    <property type="nucleotide sequence ID" value="NZ_LT670849.1"/>
</dbReference>
<keyword evidence="2" id="KW-0560">Oxidoreductase</keyword>
<dbReference type="InterPro" id="IPR043143">
    <property type="entry name" value="Mal/L-sulf/L-lact_DH-like_NADP"/>
</dbReference>
<sequence>MTSAQTTHTDATTGPFYVDAEAAEAFGRRLLVAHDLPKEDAGTVARCLVKADLRGVDTHGLQTLPHYLDRVRRGLINPRPNLKVERVTPMAGSLDGENAFGFVVATKGMAEAIEMAREFGVGIVSARRSTHFGAACNYALQAMDAGFIGIVFTNASRAMPPWGGREGLLGTSPIAVAAPAGLETPFDLDMSPAVAARGKIRRAARRGQQIPLGYALDAKGRRTTDPNAALDGGTVQPIGGPKGSALAMLMDVMGGVISGAAFAGDVRNHFEDYEAPQNVGHFIMAMKPDLFVSRDEYMRRMDTLAKRVHLNPTAEGFDEVIMPGERERRLEAQHRRTGVPFHAREVAALQEAAAKAGLPPLPVSNKPLG</sequence>
<dbReference type="InterPro" id="IPR043144">
    <property type="entry name" value="Mal/L-sulf/L-lact_DH-like_ah"/>
</dbReference>
<dbReference type="InterPro" id="IPR036111">
    <property type="entry name" value="Mal/L-sulfo/L-lacto_DH-like_sf"/>
</dbReference>
<dbReference type="Pfam" id="PF02615">
    <property type="entry name" value="Ldh_2"/>
    <property type="match status" value="1"/>
</dbReference>
<dbReference type="InterPro" id="IPR003767">
    <property type="entry name" value="Malate/L-lactate_DH-like"/>
</dbReference>
<dbReference type="EMBL" id="LT670849">
    <property type="protein sequence ID" value="SHN75695.1"/>
    <property type="molecule type" value="Genomic_DNA"/>
</dbReference>
<gene>
    <name evidence="3" type="ORF">SAMN05444170_3023</name>
</gene>
<organism evidence="3 4">
    <name type="scientific">Bradyrhizobium erythrophlei</name>
    <dbReference type="NCBI Taxonomy" id="1437360"/>
    <lineage>
        <taxon>Bacteria</taxon>
        <taxon>Pseudomonadati</taxon>
        <taxon>Pseudomonadota</taxon>
        <taxon>Alphaproteobacteria</taxon>
        <taxon>Hyphomicrobiales</taxon>
        <taxon>Nitrobacteraceae</taxon>
        <taxon>Bradyrhizobium</taxon>
    </lineage>
</organism>
<dbReference type="PANTHER" id="PTHR11091:SF0">
    <property type="entry name" value="MALATE DEHYDROGENASE"/>
    <property type="match status" value="1"/>
</dbReference>
<evidence type="ECO:0000256" key="2">
    <source>
        <dbReference type="ARBA" id="ARBA00023002"/>
    </source>
</evidence>
<dbReference type="Gene3D" id="1.10.1530.10">
    <property type="match status" value="1"/>
</dbReference>
<proteinExistence type="inferred from homology"/>
<evidence type="ECO:0000256" key="1">
    <source>
        <dbReference type="ARBA" id="ARBA00006056"/>
    </source>
</evidence>
<dbReference type="PANTHER" id="PTHR11091">
    <property type="entry name" value="OXIDOREDUCTASE-RELATED"/>
    <property type="match status" value="1"/>
</dbReference>
<dbReference type="OrthoDB" id="9811519at2"/>
<reference evidence="4" key="1">
    <citation type="submission" date="2016-11" db="EMBL/GenBank/DDBJ databases">
        <authorList>
            <person name="Varghese N."/>
            <person name="Submissions S."/>
        </authorList>
    </citation>
    <scope>NUCLEOTIDE SEQUENCE [LARGE SCALE GENOMIC DNA]</scope>
    <source>
        <strain evidence="4">GAS401</strain>
    </source>
</reference>
<dbReference type="SUPFAM" id="SSF89733">
    <property type="entry name" value="L-sulfolactate dehydrogenase-like"/>
    <property type="match status" value="1"/>
</dbReference>
<dbReference type="Proteomes" id="UP000184096">
    <property type="component" value="Chromosome I"/>
</dbReference>
<keyword evidence="4" id="KW-1185">Reference proteome</keyword>
<dbReference type="AlphaFoldDB" id="A0A1M7TYD7"/>
<name>A0A1M7TYD7_9BRAD</name>